<evidence type="ECO:0000313" key="2">
    <source>
        <dbReference type="Proteomes" id="UP000218427"/>
    </source>
</evidence>
<accession>A0ABX4I036</accession>
<dbReference type="EMBL" id="LRFG02000002">
    <property type="protein sequence ID" value="PCO05701.1"/>
    <property type="molecule type" value="Genomic_DNA"/>
</dbReference>
<dbReference type="Proteomes" id="UP000218427">
    <property type="component" value="Unassembled WGS sequence"/>
</dbReference>
<reference evidence="1" key="1">
    <citation type="submission" date="2017-08" db="EMBL/GenBank/DDBJ databases">
        <title>Microbulbifer marisrubri sp. nov., a halophilic alphaproteobacterium isolated from marine sediment of the Yellow Sea, China.</title>
        <authorList>
            <person name="Zhang G."/>
            <person name="Xiong Q."/>
        </authorList>
    </citation>
    <scope>NUCLEOTIDE SEQUENCE [LARGE SCALE GENOMIC DNA]</scope>
    <source>
        <strain evidence="1">WRN-8</strain>
    </source>
</reference>
<sequence>MTTSTIENHGLSIGIERIGADFFLYIKVVGKLTHEDYEIITPMLESALSAVANPRVKALVDVTDLRGWELRAAWDDLKLGLRHGSEFSHIAVIGDEGWQQLATRVAGWFTAAETHYFENRSDALEWLADQEKTGEKNEQEQAGA</sequence>
<name>A0ABX4I036_9GAMM</name>
<dbReference type="Pfam" id="PF11964">
    <property type="entry name" value="SpoIIAA-like"/>
    <property type="match status" value="1"/>
</dbReference>
<dbReference type="InterPro" id="IPR038396">
    <property type="entry name" value="SpoIIAA-like_sf"/>
</dbReference>
<comment type="caution">
    <text evidence="1">The sequence shown here is derived from an EMBL/GenBank/DDBJ whole genome shotgun (WGS) entry which is preliminary data.</text>
</comment>
<gene>
    <name evidence="1" type="ORF">AWR36_006710</name>
</gene>
<organism evidence="1 2">
    <name type="scientific">Microbulbifer flavimaris</name>
    <dbReference type="NCBI Taxonomy" id="1781068"/>
    <lineage>
        <taxon>Bacteria</taxon>
        <taxon>Pseudomonadati</taxon>
        <taxon>Pseudomonadota</taxon>
        <taxon>Gammaproteobacteria</taxon>
        <taxon>Cellvibrionales</taxon>
        <taxon>Microbulbiferaceae</taxon>
        <taxon>Microbulbifer</taxon>
    </lineage>
</organism>
<keyword evidence="2" id="KW-1185">Reference proteome</keyword>
<dbReference type="Gene3D" id="3.40.50.10600">
    <property type="entry name" value="SpoIIaa-like domains"/>
    <property type="match status" value="1"/>
</dbReference>
<dbReference type="InterPro" id="IPR021866">
    <property type="entry name" value="SpoIIAA-like"/>
</dbReference>
<proteinExistence type="predicted"/>
<protein>
    <submittedName>
        <fullName evidence="1">STAS/SEC14 domain-containing protein</fullName>
    </submittedName>
</protein>
<dbReference type="SUPFAM" id="SSF52091">
    <property type="entry name" value="SpoIIaa-like"/>
    <property type="match status" value="1"/>
</dbReference>
<evidence type="ECO:0000313" key="1">
    <source>
        <dbReference type="EMBL" id="PCO05701.1"/>
    </source>
</evidence>
<dbReference type="RefSeq" id="WP_067082946.1">
    <property type="nucleotide sequence ID" value="NZ_LRFG02000002.1"/>
</dbReference>
<dbReference type="InterPro" id="IPR036513">
    <property type="entry name" value="STAS_dom_sf"/>
</dbReference>